<keyword evidence="3" id="KW-0949">S-adenosyl-L-methionine</keyword>
<keyword evidence="1 5" id="KW-0489">Methyltransferase</keyword>
<organism evidence="5 6">
    <name type="scientific">Subtercola lobariae</name>
    <dbReference type="NCBI Taxonomy" id="1588641"/>
    <lineage>
        <taxon>Bacteria</taxon>
        <taxon>Bacillati</taxon>
        <taxon>Actinomycetota</taxon>
        <taxon>Actinomycetes</taxon>
        <taxon>Micrococcales</taxon>
        <taxon>Microbacteriaceae</taxon>
        <taxon>Subtercola</taxon>
    </lineage>
</organism>
<dbReference type="PRINTS" id="PR00507">
    <property type="entry name" value="N12N6MTFRASE"/>
</dbReference>
<gene>
    <name evidence="5" type="ORF">GCM10011399_09760</name>
</gene>
<dbReference type="PANTHER" id="PTHR33841">
    <property type="entry name" value="DNA METHYLTRANSFERASE YEEA-RELATED"/>
    <property type="match status" value="1"/>
</dbReference>
<protein>
    <submittedName>
        <fullName evidence="5">XamI DNA methyltransferase</fullName>
    </submittedName>
</protein>
<keyword evidence="6" id="KW-1185">Reference proteome</keyword>
<dbReference type="PANTHER" id="PTHR33841:SF5">
    <property type="entry name" value="DNA METHYLASE (MODIFICATION METHYLASE) (METHYLTRANSFERASE)-RELATED"/>
    <property type="match status" value="1"/>
</dbReference>
<name>A0A917B3Y7_9MICO</name>
<evidence type="ECO:0000313" key="6">
    <source>
        <dbReference type="Proteomes" id="UP000598775"/>
    </source>
</evidence>
<dbReference type="Proteomes" id="UP000598775">
    <property type="component" value="Unassembled WGS sequence"/>
</dbReference>
<dbReference type="InterPro" id="IPR029063">
    <property type="entry name" value="SAM-dependent_MTases_sf"/>
</dbReference>
<comment type="caution">
    <text evidence="5">The sequence shown here is derived from an EMBL/GenBank/DDBJ whole genome shotgun (WGS) entry which is preliminary data.</text>
</comment>
<dbReference type="GO" id="GO:0032259">
    <property type="term" value="P:methylation"/>
    <property type="evidence" value="ECO:0007669"/>
    <property type="project" value="UniProtKB-KW"/>
</dbReference>
<dbReference type="SUPFAM" id="SSF53335">
    <property type="entry name" value="S-adenosyl-L-methionine-dependent methyltransferases"/>
    <property type="match status" value="1"/>
</dbReference>
<proteinExistence type="predicted"/>
<evidence type="ECO:0000256" key="2">
    <source>
        <dbReference type="ARBA" id="ARBA00022679"/>
    </source>
</evidence>
<evidence type="ECO:0000259" key="4">
    <source>
        <dbReference type="Pfam" id="PF22837"/>
    </source>
</evidence>
<evidence type="ECO:0000256" key="1">
    <source>
        <dbReference type="ARBA" id="ARBA00022603"/>
    </source>
</evidence>
<accession>A0A917B3Y7</accession>
<feature type="domain" description="Type II methyltransferase M.Eco57I C-terminal" evidence="4">
    <location>
        <begin position="309"/>
        <end position="504"/>
    </location>
</feature>
<evidence type="ECO:0000313" key="5">
    <source>
        <dbReference type="EMBL" id="GGF18117.1"/>
    </source>
</evidence>
<dbReference type="InterPro" id="IPR054520">
    <property type="entry name" value="M_Eco57I_C"/>
</dbReference>
<evidence type="ECO:0000256" key="3">
    <source>
        <dbReference type="ARBA" id="ARBA00022691"/>
    </source>
</evidence>
<dbReference type="AlphaFoldDB" id="A0A917B3Y7"/>
<keyword evidence="2" id="KW-0808">Transferase</keyword>
<sequence length="509" mass="56294">MVSGPSPDAGDLAEYRAVLEADADGGLAGLYSTIVKRAHRRQLGTFFTPTAEVKFMLDLWDEIEESSPDVVIDVGAGVGVFTAEAAKRWPQAKVVAVDINPVTLGLLAVRLFSDSVTDSAKDFEARVTLVREDFTTWFVSGRAPEPGRRLVLGNPPYTRAQLLELAERERLHELTDGLCGSRASLSTVITALTLQRLAPSDGLSLLLPAQWLESQYARKLRSRLWNEQRRSVELRLVESEDLFGGAQVDAVALLVGAERDTPRPFRIGKWREPELEELDRTEPVPDSWRQAFDHSPMLEPQTILKEQFVLSDLAEVHRGVATGANATFVLDETVALGLPVDATRRVVTRLVDLPDDLDSAALSSASDRAIGWLLTATKLHVEQSAALRALIKNAEENEIHTRVLCQRRSDWFDLTAEVRCPDVIIGAMTQKRFKLVNNSIGATLTNNLYGITWMRTTTSKQRRDVLRWLRTDEGQQALTGVARRQGAGLIKLEPGGLRRLPLPSEIVSG</sequence>
<dbReference type="CDD" id="cd02440">
    <property type="entry name" value="AdoMet_MTases"/>
    <property type="match status" value="1"/>
</dbReference>
<dbReference type="Pfam" id="PF22837">
    <property type="entry name" value="M_Eco57I_C"/>
    <property type="match status" value="1"/>
</dbReference>
<dbReference type="GO" id="GO:0008168">
    <property type="term" value="F:methyltransferase activity"/>
    <property type="evidence" value="ECO:0007669"/>
    <property type="project" value="UniProtKB-KW"/>
</dbReference>
<dbReference type="EMBL" id="BMGP01000002">
    <property type="protein sequence ID" value="GGF18117.1"/>
    <property type="molecule type" value="Genomic_DNA"/>
</dbReference>
<dbReference type="Gene3D" id="3.40.50.150">
    <property type="entry name" value="Vaccinia Virus protein VP39"/>
    <property type="match status" value="1"/>
</dbReference>
<dbReference type="InterPro" id="IPR050953">
    <property type="entry name" value="N4_N6_ade-DNA_methylase"/>
</dbReference>
<reference evidence="5 6" key="1">
    <citation type="journal article" date="2014" name="Int. J. Syst. Evol. Microbiol.">
        <title>Complete genome sequence of Corynebacterium casei LMG S-19264T (=DSM 44701T), isolated from a smear-ripened cheese.</title>
        <authorList>
            <consortium name="US DOE Joint Genome Institute (JGI-PGF)"/>
            <person name="Walter F."/>
            <person name="Albersmeier A."/>
            <person name="Kalinowski J."/>
            <person name="Ruckert C."/>
        </authorList>
    </citation>
    <scope>NUCLEOTIDE SEQUENCE [LARGE SCALE GENOMIC DNA]</scope>
    <source>
        <strain evidence="5 6">CGMCC 1.12976</strain>
    </source>
</reference>